<proteinExistence type="predicted"/>
<evidence type="ECO:0000313" key="3">
    <source>
        <dbReference type="EMBL" id="SEE51758.1"/>
    </source>
</evidence>
<feature type="signal peptide" evidence="1">
    <location>
        <begin position="1"/>
        <end position="25"/>
    </location>
</feature>
<dbReference type="EMBL" id="FNTH01000001">
    <property type="protein sequence ID" value="SEE51758.1"/>
    <property type="molecule type" value="Genomic_DNA"/>
</dbReference>
<dbReference type="InterPro" id="IPR001466">
    <property type="entry name" value="Beta-lactam-related"/>
</dbReference>
<dbReference type="InterPro" id="IPR050491">
    <property type="entry name" value="AmpC-like"/>
</dbReference>
<dbReference type="Gene3D" id="3.40.710.10">
    <property type="entry name" value="DD-peptidase/beta-lactamase superfamily"/>
    <property type="match status" value="1"/>
</dbReference>
<dbReference type="AlphaFoldDB" id="A0A1H5JJD7"/>
<organism evidence="3 4">
    <name type="scientific">Bradyrhizobium erythrophlei</name>
    <dbReference type="NCBI Taxonomy" id="1437360"/>
    <lineage>
        <taxon>Bacteria</taxon>
        <taxon>Pseudomonadati</taxon>
        <taxon>Pseudomonadota</taxon>
        <taxon>Alphaproteobacteria</taxon>
        <taxon>Hyphomicrobiales</taxon>
        <taxon>Nitrobacteraceae</taxon>
        <taxon>Bradyrhizobium</taxon>
    </lineage>
</organism>
<dbReference type="Pfam" id="PF00144">
    <property type="entry name" value="Beta-lactamase"/>
    <property type="match status" value="1"/>
</dbReference>
<evidence type="ECO:0000313" key="4">
    <source>
        <dbReference type="Proteomes" id="UP000198992"/>
    </source>
</evidence>
<gene>
    <name evidence="3" type="ORF">SAMN05444164_8429</name>
</gene>
<evidence type="ECO:0000259" key="2">
    <source>
        <dbReference type="Pfam" id="PF00144"/>
    </source>
</evidence>
<evidence type="ECO:0000256" key="1">
    <source>
        <dbReference type="SAM" id="SignalP"/>
    </source>
</evidence>
<dbReference type="SUPFAM" id="SSF56601">
    <property type="entry name" value="beta-lactamase/transpeptidase-like"/>
    <property type="match status" value="1"/>
</dbReference>
<name>A0A1H5JJD7_9BRAD</name>
<dbReference type="PANTHER" id="PTHR46825">
    <property type="entry name" value="D-ALANYL-D-ALANINE-CARBOXYPEPTIDASE/ENDOPEPTIDASE AMPH"/>
    <property type="match status" value="1"/>
</dbReference>
<accession>A0A1H5JJD7</accession>
<dbReference type="PANTHER" id="PTHR46825:SF12">
    <property type="entry name" value="PENICILLIN-BINDING PROTEIN 4"/>
    <property type="match status" value="1"/>
</dbReference>
<reference evidence="3 4" key="1">
    <citation type="submission" date="2016-10" db="EMBL/GenBank/DDBJ databases">
        <authorList>
            <person name="de Groot N.N."/>
        </authorList>
    </citation>
    <scope>NUCLEOTIDE SEQUENCE [LARGE SCALE GENOMIC DNA]</scope>
    <source>
        <strain evidence="3 4">MT12</strain>
    </source>
</reference>
<dbReference type="RefSeq" id="WP_171948143.1">
    <property type="nucleotide sequence ID" value="NZ_FNTH01000001.1"/>
</dbReference>
<keyword evidence="1" id="KW-0732">Signal</keyword>
<feature type="chain" id="PRO_5011576176" evidence="1">
    <location>
        <begin position="26"/>
        <end position="419"/>
    </location>
</feature>
<protein>
    <submittedName>
        <fullName evidence="3">CubicO group peptidase, beta-lactamase class C family</fullName>
    </submittedName>
</protein>
<feature type="domain" description="Beta-lactamase-related" evidence="2">
    <location>
        <begin position="61"/>
        <end position="397"/>
    </location>
</feature>
<dbReference type="InterPro" id="IPR012338">
    <property type="entry name" value="Beta-lactam/transpept-like"/>
</dbReference>
<sequence length="419" mass="44081">MILNVGRSTLLVIIGSIAALQAALAQDGALAGSNGDFEQRMQRIVTGLRADTAAAPPMKLADRMNELHVPGVSIAVVRGGVIQARGFGYASIGGPPVTPETLFQAASISKPVTAVAALALVQAAKLDLDGDVNLSLKTWKLPVNSFTDQSKVTLRRLLNHSAGITVPYFPGYPAGAPIPSLGDVLNGASLLCRDLTRFQPSAHDWFALCGFANTAPVVVDHEPGTRFEYSSGGYTIVQQLLIDVTGKPFPKLLDEVVLKPFGMTHSSFLQPLPKSDAPMAATPYRATGEPVPGGPHVYPELAAAGLWTTPTDVAHFALGVVRAWTGRDASVLSQATALQMLTPGLGNYGLGPIVLGLAPHRRILHAGVNDGFVSVMTMFENGDGAVIMTNGDQGGELANEIMRGIATEYDWPDGQPRAH</sequence>
<dbReference type="Proteomes" id="UP000198992">
    <property type="component" value="Unassembled WGS sequence"/>
</dbReference>